<dbReference type="PROSITE" id="PS50847">
    <property type="entry name" value="GRAM_POS_ANCHORING"/>
    <property type="match status" value="1"/>
</dbReference>
<keyword evidence="1" id="KW-0134">Cell wall</keyword>
<dbReference type="Gene3D" id="2.160.20.10">
    <property type="entry name" value="Single-stranded right-handed beta-helix, Pectin lyase-like"/>
    <property type="match status" value="1"/>
</dbReference>
<accession>A0A6N2TNT7</accession>
<dbReference type="NCBIfam" id="TIGR01167">
    <property type="entry name" value="LPXTG_anchor"/>
    <property type="match status" value="1"/>
</dbReference>
<keyword evidence="8" id="KW-0378">Hydrolase</keyword>
<protein>
    <submittedName>
        <fullName evidence="8">Beta-L-arabinobiosidase</fullName>
        <ecNumber evidence="8">3.2.1.187</ecNumber>
    </submittedName>
</protein>
<keyword evidence="8" id="KW-0326">Glycosidase</keyword>
<reference evidence="8" key="1">
    <citation type="submission" date="2019-11" db="EMBL/GenBank/DDBJ databases">
        <authorList>
            <person name="Feng L."/>
        </authorList>
    </citation>
    <scope>NUCLEOTIDE SEQUENCE</scope>
    <source>
        <strain evidence="8">CnexileLFYP112</strain>
    </source>
</reference>
<evidence type="ECO:0000313" key="8">
    <source>
        <dbReference type="EMBL" id="VYT05691.1"/>
    </source>
</evidence>
<feature type="signal peptide" evidence="6">
    <location>
        <begin position="1"/>
        <end position="19"/>
    </location>
</feature>
<dbReference type="EC" id="3.2.1.187" evidence="8"/>
<keyword evidence="5" id="KW-1133">Transmembrane helix</keyword>
<dbReference type="EMBL" id="CACRTG010000012">
    <property type="protein sequence ID" value="VYT05691.1"/>
    <property type="molecule type" value="Genomic_DNA"/>
</dbReference>
<evidence type="ECO:0000256" key="4">
    <source>
        <dbReference type="ARBA" id="ARBA00023088"/>
    </source>
</evidence>
<gene>
    <name evidence="8" type="primary">hypBA2_1</name>
    <name evidence="8" type="ORF">CNLFYP112_00391</name>
</gene>
<dbReference type="InterPro" id="IPR012334">
    <property type="entry name" value="Pectin_lyas_fold"/>
</dbReference>
<evidence type="ECO:0000256" key="2">
    <source>
        <dbReference type="ARBA" id="ARBA00022525"/>
    </source>
</evidence>
<feature type="domain" description="Gram-positive cocci surface proteins LPxTG" evidence="7">
    <location>
        <begin position="1211"/>
        <end position="1245"/>
    </location>
</feature>
<evidence type="ECO:0000256" key="3">
    <source>
        <dbReference type="ARBA" id="ARBA00022729"/>
    </source>
</evidence>
<keyword evidence="3 6" id="KW-0732">Signal</keyword>
<dbReference type="InterPro" id="IPR019931">
    <property type="entry name" value="LPXTG_anchor"/>
</dbReference>
<dbReference type="InterPro" id="IPR039448">
    <property type="entry name" value="Beta_helix"/>
</dbReference>
<dbReference type="GO" id="GO:0016798">
    <property type="term" value="F:hydrolase activity, acting on glycosyl bonds"/>
    <property type="evidence" value="ECO:0007669"/>
    <property type="project" value="UniProtKB-KW"/>
</dbReference>
<dbReference type="AlphaFoldDB" id="A0A6N2TNT7"/>
<name>A0A6N2TNT7_9FIRM</name>
<dbReference type="InterPro" id="IPR006626">
    <property type="entry name" value="PbH1"/>
</dbReference>
<feature type="chain" id="PRO_5038535765" evidence="6">
    <location>
        <begin position="20"/>
        <end position="1245"/>
    </location>
</feature>
<keyword evidence="5" id="KW-0812">Transmembrane</keyword>
<evidence type="ECO:0000256" key="1">
    <source>
        <dbReference type="ARBA" id="ARBA00022512"/>
    </source>
</evidence>
<keyword evidence="4" id="KW-0572">Peptidoglycan-anchor</keyword>
<dbReference type="Pfam" id="PF13229">
    <property type="entry name" value="Beta_helix"/>
    <property type="match status" value="1"/>
</dbReference>
<organism evidence="8">
    <name type="scientific">[Clostridium] nexile</name>
    <dbReference type="NCBI Taxonomy" id="29361"/>
    <lineage>
        <taxon>Bacteria</taxon>
        <taxon>Bacillati</taxon>
        <taxon>Bacillota</taxon>
        <taxon>Clostridia</taxon>
        <taxon>Lachnospirales</taxon>
        <taxon>Lachnospiraceae</taxon>
        <taxon>Tyzzerella</taxon>
    </lineage>
</organism>
<dbReference type="Gene3D" id="1.20.1270.70">
    <property type="entry name" value="Designed single chain three-helix bundle"/>
    <property type="match status" value="1"/>
</dbReference>
<dbReference type="InterPro" id="IPR011050">
    <property type="entry name" value="Pectin_lyase_fold/virulence"/>
</dbReference>
<dbReference type="SMART" id="SM00710">
    <property type="entry name" value="PbH1"/>
    <property type="match status" value="7"/>
</dbReference>
<dbReference type="InterPro" id="IPR008979">
    <property type="entry name" value="Galactose-bd-like_sf"/>
</dbReference>
<dbReference type="Gene3D" id="1.20.1270.90">
    <property type="entry name" value="AF1782-like"/>
    <property type="match status" value="3"/>
</dbReference>
<proteinExistence type="predicted"/>
<dbReference type="SUPFAM" id="SSF49785">
    <property type="entry name" value="Galactose-binding domain-like"/>
    <property type="match status" value="1"/>
</dbReference>
<evidence type="ECO:0000259" key="7">
    <source>
        <dbReference type="PROSITE" id="PS50847"/>
    </source>
</evidence>
<dbReference type="Pfam" id="PF07554">
    <property type="entry name" value="FIVAR"/>
    <property type="match status" value="4"/>
</dbReference>
<feature type="transmembrane region" description="Helical" evidence="5">
    <location>
        <begin position="1221"/>
        <end position="1240"/>
    </location>
</feature>
<evidence type="ECO:0000256" key="6">
    <source>
        <dbReference type="SAM" id="SignalP"/>
    </source>
</evidence>
<keyword evidence="5" id="KW-0472">Membrane</keyword>
<evidence type="ECO:0000256" key="5">
    <source>
        <dbReference type="SAM" id="Phobius"/>
    </source>
</evidence>
<dbReference type="SUPFAM" id="SSF51126">
    <property type="entry name" value="Pectin lyase-like"/>
    <property type="match status" value="1"/>
</dbReference>
<sequence length="1245" mass="136370">MKGKMVKRLLAVGLSIAMAVTTFQTVGTSGPGIVQAASTVTNENLLKNPTFEEGVDLGTHSDSNQNNKIGNWFAYSTQNPGTVKKVQENAHNGEWSATVAKQNDALEQDVPDLQKGATYKLSVWAKNTNPSGLKTWLCLKWYGGSEKKVAIDSSEYKQYEIEFTYTGATGTDAGKNTRVAIWVERGNSGNVYVDDWSLQISSDLKSLSVENGALKAEYNADYQGEMKSSDFDISYTSSLEPEVAKKLDITSETVNGKTLTMNFAEIAKQPMKQTITVTATYKPSKQPMVVDFDVDASGEELVEANLTGITAENGSVTANLDKVPTVAPVKDDFTLEYKVNDGAFEKAAIKEFTYNKDSKNVVMTFDKISGAVDPKDVTVKVTYKDVAKTAEFRVELGSGVKYYVDATNGKDSNNGTSPETAWQTIDRVNQEKFQPGDQILFKAGETWTGALKPQGSGVDGAPIVIASYGEGKKPILMPGEDWTISHMNIANQVVRNPKVNNVITFFNQEYWEVRDLELYDSTYEQNTNTNVYRRGINISAEDVGDLSYFKFDNLTIHGFRGPISNEGKSSGGIIMTVTTNLNDASKRVPTAVHDISVTNCELYDLGRSGINFVSPWTTREGDKWNKYAPFGYAGKGAWKPYERFTLSNNIIHDIDGDGTIVDGCKDVTVDHNTVYRAVYNCWYGVGLFNWNSDNVVFEYNEVYESSPADALLGAGDGQGIEIDALNQNTLVQYNYLHDNAGGVFMWCCTASLRGFNGIYRYNISQNDGAKHGVIDWREGHEGSMAYNNTIYLGEGIDREWLKNGYTGGKSDAKFYNNIVVNKGNMTPGKGFNEQEIDYESNIFVGFDEVPSNDTTLIQEDPKFVAPGTGGKGIDSVKGYKLQADSPAIDAGLNIENNGGKDYFGTPLADGKTDIGAAEYVVELDKTALNALIEYAKSQQENENYQYVVPVVKEKFEAALAEAEKVSADNAATQEAVDTAYDKLLDMVHHLEFTGNTSSLKVLVDAAKGLEEQFYTAESWKPFTEALKEAEAVLADENALQEEIDAVRAALKKAMDGLVKKPLADKSKLEKLVKDSETKYEPNLDKYTPASGESFKEALDAARSVLADENATQKQVDSAYTTLQKAIFGLRLIPNKDALEDLINKVESMDLSGYTTESVQALKNVLLEAKAVMEDPEADQKEVDAAEKALRASRDGLVAVEDAKKADSSKKVAKTGDATSPIGWTLAGVLAVLAVVAAFFVRRKKR</sequence>
<dbReference type="Gene3D" id="2.60.120.260">
    <property type="entry name" value="Galactose-binding domain-like"/>
    <property type="match status" value="1"/>
</dbReference>
<keyword evidence="2" id="KW-0964">Secreted</keyword>